<organism evidence="9 10">
    <name type="scientific">Candidatus Nitrosocaldus cavascurensis</name>
    <dbReference type="NCBI Taxonomy" id="2058097"/>
    <lineage>
        <taxon>Archaea</taxon>
        <taxon>Nitrososphaerota</taxon>
        <taxon>Nitrososphaeria</taxon>
        <taxon>Candidatus Nitrosocaldales</taxon>
        <taxon>Candidatus Nitrosocaldaceae</taxon>
        <taxon>Candidatus Nitrosocaldus</taxon>
    </lineage>
</organism>
<evidence type="ECO:0000313" key="9">
    <source>
        <dbReference type="EMBL" id="SPC33208.1"/>
    </source>
</evidence>
<comment type="caution">
    <text evidence="7">Lacks conserved residue(s) required for the propagation of feature annotation.</text>
</comment>
<protein>
    <recommendedName>
        <fullName evidence="7">Probable thymidylate kinase</fullName>
        <ecNumber evidence="7">2.7.4.9</ecNumber>
    </recommendedName>
    <alternativeName>
        <fullName evidence="7">dTMP kinase</fullName>
    </alternativeName>
</protein>
<dbReference type="GO" id="GO:0005524">
    <property type="term" value="F:ATP binding"/>
    <property type="evidence" value="ECO:0007669"/>
    <property type="project" value="UniProtKB-UniRule"/>
</dbReference>
<proteinExistence type="inferred from homology"/>
<dbReference type="GO" id="GO:0005737">
    <property type="term" value="C:cytoplasm"/>
    <property type="evidence" value="ECO:0007669"/>
    <property type="project" value="TreeGrafter"/>
</dbReference>
<dbReference type="KEGG" id="ncv:NCAV_0008"/>
<evidence type="ECO:0000259" key="8">
    <source>
        <dbReference type="Pfam" id="PF02223"/>
    </source>
</evidence>
<keyword evidence="10" id="KW-1185">Reference proteome</keyword>
<dbReference type="GO" id="GO:0006233">
    <property type="term" value="P:dTDP biosynthetic process"/>
    <property type="evidence" value="ECO:0007669"/>
    <property type="project" value="InterPro"/>
</dbReference>
<dbReference type="PANTHER" id="PTHR10344:SF1">
    <property type="entry name" value="THYMIDYLATE KINASE"/>
    <property type="match status" value="1"/>
</dbReference>
<name>A0A2K5ANI5_9ARCH</name>
<feature type="domain" description="Thymidylate kinase-like" evidence="8">
    <location>
        <begin position="5"/>
        <end position="185"/>
    </location>
</feature>
<accession>A0A2K5ANI5</accession>
<evidence type="ECO:0000256" key="6">
    <source>
        <dbReference type="ARBA" id="ARBA00022840"/>
    </source>
</evidence>
<dbReference type="Proteomes" id="UP000236248">
    <property type="component" value="Chromosome NCAV"/>
</dbReference>
<evidence type="ECO:0000256" key="7">
    <source>
        <dbReference type="HAMAP-Rule" id="MF_00165"/>
    </source>
</evidence>
<dbReference type="HAMAP" id="MF_00165">
    <property type="entry name" value="Thymidylate_kinase"/>
    <property type="match status" value="1"/>
</dbReference>
<evidence type="ECO:0000256" key="4">
    <source>
        <dbReference type="ARBA" id="ARBA00022741"/>
    </source>
</evidence>
<dbReference type="EMBL" id="LT981265">
    <property type="protein sequence ID" value="SPC33208.1"/>
    <property type="molecule type" value="Genomic_DNA"/>
</dbReference>
<dbReference type="Pfam" id="PF02223">
    <property type="entry name" value="Thymidylate_kin"/>
    <property type="match status" value="1"/>
</dbReference>
<gene>
    <name evidence="7 9" type="primary">tmk</name>
    <name evidence="9" type="ORF">NCAV_0008</name>
</gene>
<keyword evidence="6 7" id="KW-0067">ATP-binding</keyword>
<evidence type="ECO:0000313" key="10">
    <source>
        <dbReference type="Proteomes" id="UP000236248"/>
    </source>
</evidence>
<dbReference type="SUPFAM" id="SSF52540">
    <property type="entry name" value="P-loop containing nucleoside triphosphate hydrolases"/>
    <property type="match status" value="1"/>
</dbReference>
<evidence type="ECO:0000256" key="1">
    <source>
        <dbReference type="ARBA" id="ARBA00009776"/>
    </source>
</evidence>
<dbReference type="InterPro" id="IPR027417">
    <property type="entry name" value="P-loop_NTPase"/>
</dbReference>
<dbReference type="GO" id="GO:0004798">
    <property type="term" value="F:dTMP kinase activity"/>
    <property type="evidence" value="ECO:0007669"/>
    <property type="project" value="UniProtKB-UniRule"/>
</dbReference>
<dbReference type="GeneID" id="41594114"/>
<reference evidence="10" key="1">
    <citation type="submission" date="2018-01" db="EMBL/GenBank/DDBJ databases">
        <authorList>
            <person name="Kerou L M."/>
        </authorList>
    </citation>
    <scope>NUCLEOTIDE SEQUENCE [LARGE SCALE GENOMIC DNA]</scope>
    <source>
        <strain evidence="10">SCU2</strain>
    </source>
</reference>
<dbReference type="RefSeq" id="WP_103286481.1">
    <property type="nucleotide sequence ID" value="NZ_LT981265.1"/>
</dbReference>
<dbReference type="GO" id="GO:0006227">
    <property type="term" value="P:dUDP biosynthetic process"/>
    <property type="evidence" value="ECO:0007669"/>
    <property type="project" value="TreeGrafter"/>
</dbReference>
<dbReference type="GO" id="GO:0006235">
    <property type="term" value="P:dTTP biosynthetic process"/>
    <property type="evidence" value="ECO:0007669"/>
    <property type="project" value="UniProtKB-UniRule"/>
</dbReference>
<sequence>MLLVIEGPDKAGKSTQARMLNDTLTRMGYRCAMMSFPDYSTPIGKEIEAFLRGERDYPLQVKHMLLSANRWEKKDEVERLLASNDVVILNRYYQSNIVYGIANGLDMQWLEMLDRCLPKEDLVIVLHVTAEIALERARLNAMHRDMFESVELLKRVSLLYLELAGRYGWVVVDGGRGVEEVHRDVLSITLKHIQDKA</sequence>
<dbReference type="PANTHER" id="PTHR10344">
    <property type="entry name" value="THYMIDYLATE KINASE"/>
    <property type="match status" value="1"/>
</dbReference>
<keyword evidence="5 7" id="KW-0418">Kinase</keyword>
<keyword evidence="3 7" id="KW-0545">Nucleotide biosynthesis</keyword>
<dbReference type="InterPro" id="IPR018094">
    <property type="entry name" value="Thymidylate_kinase"/>
</dbReference>
<dbReference type="EC" id="2.7.4.9" evidence="7"/>
<evidence type="ECO:0000256" key="3">
    <source>
        <dbReference type="ARBA" id="ARBA00022727"/>
    </source>
</evidence>
<dbReference type="CDD" id="cd01672">
    <property type="entry name" value="TMPK"/>
    <property type="match status" value="1"/>
</dbReference>
<evidence type="ECO:0000256" key="5">
    <source>
        <dbReference type="ARBA" id="ARBA00022777"/>
    </source>
</evidence>
<dbReference type="NCBIfam" id="TIGR00041">
    <property type="entry name" value="DTMP_kinase"/>
    <property type="match status" value="1"/>
</dbReference>
<evidence type="ECO:0000256" key="2">
    <source>
        <dbReference type="ARBA" id="ARBA00022679"/>
    </source>
</evidence>
<keyword evidence="4 7" id="KW-0547">Nucleotide-binding</keyword>
<dbReference type="AlphaFoldDB" id="A0A2K5ANI5"/>
<keyword evidence="2 7" id="KW-0808">Transferase</keyword>
<dbReference type="Gene3D" id="3.40.50.300">
    <property type="entry name" value="P-loop containing nucleotide triphosphate hydrolases"/>
    <property type="match status" value="1"/>
</dbReference>
<dbReference type="InterPro" id="IPR039430">
    <property type="entry name" value="Thymidylate_kin-like_dom"/>
</dbReference>
<comment type="catalytic activity">
    <reaction evidence="7">
        <text>dTMP + ATP = dTDP + ADP</text>
        <dbReference type="Rhea" id="RHEA:13517"/>
        <dbReference type="ChEBI" id="CHEBI:30616"/>
        <dbReference type="ChEBI" id="CHEBI:58369"/>
        <dbReference type="ChEBI" id="CHEBI:63528"/>
        <dbReference type="ChEBI" id="CHEBI:456216"/>
        <dbReference type="EC" id="2.7.4.9"/>
    </reaction>
</comment>
<comment type="similarity">
    <text evidence="1 7">Belongs to the thymidylate kinase family.</text>
</comment>